<proteinExistence type="predicted"/>
<accession>A0A2P2MCX6</accession>
<protein>
    <submittedName>
        <fullName evidence="1">Epidermal growth factor receptor substrate 15-like 1</fullName>
    </submittedName>
</protein>
<evidence type="ECO:0000313" key="1">
    <source>
        <dbReference type="EMBL" id="MBX28062.1"/>
    </source>
</evidence>
<dbReference type="EMBL" id="GGEC01047578">
    <property type="protein sequence ID" value="MBX28062.1"/>
    <property type="molecule type" value="Transcribed_RNA"/>
</dbReference>
<dbReference type="AlphaFoldDB" id="A0A2P2MCX6"/>
<reference evidence="1" key="1">
    <citation type="submission" date="2018-02" db="EMBL/GenBank/DDBJ databases">
        <title>Rhizophora mucronata_Transcriptome.</title>
        <authorList>
            <person name="Meera S.P."/>
            <person name="Sreeshan A."/>
            <person name="Augustine A."/>
        </authorList>
    </citation>
    <scope>NUCLEOTIDE SEQUENCE</scope>
    <source>
        <tissue evidence="1">Leaf</tissue>
    </source>
</reference>
<name>A0A2P2MCX6_RHIMU</name>
<sequence length="32" mass="3373">MLTSSCILALKNSIFCLDCDISFSNSSTSLSA</sequence>
<keyword evidence="1" id="KW-0675">Receptor</keyword>
<organism evidence="1">
    <name type="scientific">Rhizophora mucronata</name>
    <name type="common">Asiatic mangrove</name>
    <dbReference type="NCBI Taxonomy" id="61149"/>
    <lineage>
        <taxon>Eukaryota</taxon>
        <taxon>Viridiplantae</taxon>
        <taxon>Streptophyta</taxon>
        <taxon>Embryophyta</taxon>
        <taxon>Tracheophyta</taxon>
        <taxon>Spermatophyta</taxon>
        <taxon>Magnoliopsida</taxon>
        <taxon>eudicotyledons</taxon>
        <taxon>Gunneridae</taxon>
        <taxon>Pentapetalae</taxon>
        <taxon>rosids</taxon>
        <taxon>fabids</taxon>
        <taxon>Malpighiales</taxon>
        <taxon>Rhizophoraceae</taxon>
        <taxon>Rhizophora</taxon>
    </lineage>
</organism>